<evidence type="ECO:0000313" key="2">
    <source>
        <dbReference type="EMBL" id="KAG2495883.1"/>
    </source>
</evidence>
<accession>A0A836C1R6</accession>
<feature type="region of interest" description="Disordered" evidence="1">
    <location>
        <begin position="1"/>
        <end position="28"/>
    </location>
</feature>
<evidence type="ECO:0000256" key="1">
    <source>
        <dbReference type="SAM" id="MobiDB-lite"/>
    </source>
</evidence>
<reference evidence="2" key="1">
    <citation type="journal article" date="2020" name="bioRxiv">
        <title>Comparative genomics of Chlamydomonas.</title>
        <authorList>
            <person name="Craig R.J."/>
            <person name="Hasan A.R."/>
            <person name="Ness R.W."/>
            <person name="Keightley P.D."/>
        </authorList>
    </citation>
    <scope>NUCLEOTIDE SEQUENCE</scope>
    <source>
        <strain evidence="2">CCAP 11/70</strain>
    </source>
</reference>
<protein>
    <submittedName>
        <fullName evidence="2">Uncharacterized protein</fullName>
    </submittedName>
</protein>
<dbReference type="AlphaFoldDB" id="A0A836C1R6"/>
<sequence>MSAALLRQRSGSRLGIGPVHGDDGQDQKAEEAALLVSHALESAQLGVKRPPPGRGASSSLPQLPFGGPSALAAQPPLRSDTGTPTTAHVSSPHDTGTTMGTMGGLGALCLSAPNGPTAPWDEEDDPAYVSPLRPPKPSAVPPRKLAAPTAAGSPAGVGLPYNPADLLPSRSGSEASVDRMSVHSCFIRRYGSGTSTASDFAMAALEAARASSGPIPVGDALLRKIEGALCTGSMRPEEAQDLLMKSFGCDLEELIRTELGPDAIPPLPAGAHRRSAGGTASSDAISAEAFGGVEGSK</sequence>
<feature type="region of interest" description="Disordered" evidence="1">
    <location>
        <begin position="45"/>
        <end position="152"/>
    </location>
</feature>
<feature type="region of interest" description="Disordered" evidence="1">
    <location>
        <begin position="262"/>
        <end position="297"/>
    </location>
</feature>
<feature type="compositionally biased region" description="Polar residues" evidence="1">
    <location>
        <begin position="80"/>
        <end position="94"/>
    </location>
</feature>
<dbReference type="OrthoDB" id="550163at2759"/>
<name>A0A836C1R6_9CHLO</name>
<organism evidence="2 3">
    <name type="scientific">Edaphochlamys debaryana</name>
    <dbReference type="NCBI Taxonomy" id="47281"/>
    <lineage>
        <taxon>Eukaryota</taxon>
        <taxon>Viridiplantae</taxon>
        <taxon>Chlorophyta</taxon>
        <taxon>core chlorophytes</taxon>
        <taxon>Chlorophyceae</taxon>
        <taxon>CS clade</taxon>
        <taxon>Chlamydomonadales</taxon>
        <taxon>Chlamydomonadales incertae sedis</taxon>
        <taxon>Edaphochlamys</taxon>
    </lineage>
</organism>
<comment type="caution">
    <text evidence="2">The sequence shown here is derived from an EMBL/GenBank/DDBJ whole genome shotgun (WGS) entry which is preliminary data.</text>
</comment>
<evidence type="ECO:0000313" key="3">
    <source>
        <dbReference type="Proteomes" id="UP000612055"/>
    </source>
</evidence>
<dbReference type="EMBL" id="JAEHOE010000022">
    <property type="protein sequence ID" value="KAG2495883.1"/>
    <property type="molecule type" value="Genomic_DNA"/>
</dbReference>
<dbReference type="Proteomes" id="UP000612055">
    <property type="component" value="Unassembled WGS sequence"/>
</dbReference>
<proteinExistence type="predicted"/>
<gene>
    <name evidence="2" type="ORF">HYH03_006121</name>
</gene>
<keyword evidence="3" id="KW-1185">Reference proteome</keyword>